<sequence>MMAYKYPVGAARRQLQANIRTCKAIVNILVRKASYTTGRQFAVARRPPKWYGLGIFGASFGLGWLITQHLSYADLMAWLFYDQLPADDEKVRNYQAGLLQRAHELPATKDLFESGFRQVFPERGQRNVLINQTLRRPGALSIEPLFFYNPKTKTTVGIYHLGMRLTGYPFLVHGGILATVLSDLMREAVTFVTGTDYEVTEHIKISYCFPTLANQFVVVRTTRVEDHGNNVRLEAEIINQSGTRTLVRAKGSFTTG</sequence>
<dbReference type="AlphaFoldDB" id="Q75BF0"/>
<organism evidence="2 3">
    <name type="scientific">Eremothecium gossypii (strain ATCC 10895 / CBS 109.51 / FGSC 9923 / NRRL Y-1056)</name>
    <name type="common">Yeast</name>
    <name type="synonym">Ashbya gossypii</name>
    <dbReference type="NCBI Taxonomy" id="284811"/>
    <lineage>
        <taxon>Eukaryota</taxon>
        <taxon>Fungi</taxon>
        <taxon>Dikarya</taxon>
        <taxon>Ascomycota</taxon>
        <taxon>Saccharomycotina</taxon>
        <taxon>Saccharomycetes</taxon>
        <taxon>Saccharomycetales</taxon>
        <taxon>Saccharomycetaceae</taxon>
        <taxon>Eremothecium</taxon>
    </lineage>
</organism>
<dbReference type="HOGENOM" id="CLU_052827_1_1_1"/>
<dbReference type="GeneID" id="4619845"/>
<dbReference type="STRING" id="284811.Q75BF0"/>
<reference evidence="2 3" key="1">
    <citation type="journal article" date="2004" name="Science">
        <title>The Ashbya gossypii genome as a tool for mapping the ancient Saccharomyces cerevisiae genome.</title>
        <authorList>
            <person name="Dietrich F.S."/>
            <person name="Voegeli S."/>
            <person name="Brachat S."/>
            <person name="Lerch A."/>
            <person name="Gates K."/>
            <person name="Steiner S."/>
            <person name="Mohr C."/>
            <person name="Pohlmann R."/>
            <person name="Luedi P."/>
            <person name="Choi S."/>
            <person name="Wing R.A."/>
            <person name="Flavier A."/>
            <person name="Gaffney T.D."/>
            <person name="Philippsen P."/>
        </authorList>
    </citation>
    <scope>NUCLEOTIDE SEQUENCE [LARGE SCALE GENOMIC DNA]</scope>
    <source>
        <strain evidence="3">ATCC 10895 / CBS 109.51 / FGSC 9923 / NRRL Y-1056</strain>
    </source>
</reference>
<dbReference type="OMA" id="IYHLGMK"/>
<reference evidence="3" key="2">
    <citation type="journal article" date="2013" name="G3 (Bethesda)">
        <title>Genomes of Ashbya fungi isolated from insects reveal four mating-type loci, numerous translocations, lack of transposons, and distinct gene duplications.</title>
        <authorList>
            <person name="Dietrich F.S."/>
            <person name="Voegeli S."/>
            <person name="Kuo S."/>
            <person name="Philippsen P."/>
        </authorList>
    </citation>
    <scope>GENOME REANNOTATION</scope>
    <source>
        <strain evidence="3">ATCC 10895 / CBS 109.51 / FGSC 9923 / NRRL Y-1056</strain>
    </source>
</reference>
<dbReference type="InterPro" id="IPR052061">
    <property type="entry name" value="PTE-AB_protein"/>
</dbReference>
<dbReference type="EMBL" id="AE016817">
    <property type="protein sequence ID" value="AAS51534.1"/>
    <property type="molecule type" value="Genomic_DNA"/>
</dbReference>
<proteinExistence type="predicted"/>
<dbReference type="PANTHER" id="PTHR47260:SF1">
    <property type="entry name" value="UPF0644 PROTEIN PB2B4.06"/>
    <property type="match status" value="1"/>
</dbReference>
<keyword evidence="1" id="KW-1133">Transmembrane helix</keyword>
<dbReference type="OrthoDB" id="506431at2759"/>
<dbReference type="Proteomes" id="UP000000591">
    <property type="component" value="Chromosome IV"/>
</dbReference>
<evidence type="ECO:0000313" key="3">
    <source>
        <dbReference type="Proteomes" id="UP000000591"/>
    </source>
</evidence>
<keyword evidence="1" id="KW-0812">Transmembrane</keyword>
<keyword evidence="1" id="KW-0472">Membrane</keyword>
<gene>
    <name evidence="2" type="ORF">AGOS_ADL386W</name>
</gene>
<dbReference type="InParanoid" id="Q75BF0"/>
<dbReference type="RefSeq" id="NP_983710.1">
    <property type="nucleotide sequence ID" value="NM_209063.1"/>
</dbReference>
<dbReference type="PANTHER" id="PTHR47260">
    <property type="entry name" value="UPF0644 PROTEIN PB2B4.06"/>
    <property type="match status" value="1"/>
</dbReference>
<feature type="transmembrane region" description="Helical" evidence="1">
    <location>
        <begin position="50"/>
        <end position="67"/>
    </location>
</feature>
<dbReference type="Gene3D" id="3.10.129.10">
    <property type="entry name" value="Hotdog Thioesterase"/>
    <property type="match status" value="1"/>
</dbReference>
<keyword evidence="3" id="KW-1185">Reference proteome</keyword>
<accession>Q75BF0</accession>
<dbReference type="KEGG" id="ago:AGOS_ADL386W"/>
<name>Q75BF0_EREGS</name>
<evidence type="ECO:0000313" key="2">
    <source>
        <dbReference type="EMBL" id="AAS51534.1"/>
    </source>
</evidence>
<dbReference type="InterPro" id="IPR029069">
    <property type="entry name" value="HotDog_dom_sf"/>
</dbReference>
<dbReference type="SUPFAM" id="SSF54637">
    <property type="entry name" value="Thioesterase/thiol ester dehydrase-isomerase"/>
    <property type="match status" value="1"/>
</dbReference>
<protein>
    <submittedName>
        <fullName evidence="2">ADL386Wp</fullName>
    </submittedName>
</protein>
<dbReference type="eggNOG" id="KOG4781">
    <property type="taxonomic scope" value="Eukaryota"/>
</dbReference>
<evidence type="ECO:0000256" key="1">
    <source>
        <dbReference type="SAM" id="Phobius"/>
    </source>
</evidence>
<dbReference type="FunCoup" id="Q75BF0">
    <property type="interactions" value="89"/>
</dbReference>